<reference evidence="2" key="2">
    <citation type="submission" date="2017-11" db="EMBL/GenBank/DDBJ databases">
        <title>Coralsnake Venomics: Analyses of Venom Gland Transcriptomes and Proteomes of Six Brazilian Taxa.</title>
        <authorList>
            <person name="Aird S.D."/>
            <person name="Jorge da Silva N."/>
            <person name="Qiu L."/>
            <person name="Villar-Briones A."/>
            <person name="Aparecida-Saddi V."/>
            <person name="Campos-Telles M.P."/>
            <person name="Grau M."/>
            <person name="Mikheyev A.S."/>
        </authorList>
    </citation>
    <scope>NUCLEOTIDE SEQUENCE</scope>
    <source>
        <tissue evidence="2">Venom_gland</tissue>
    </source>
</reference>
<protein>
    <submittedName>
        <fullName evidence="2">Uncharacterized protein</fullName>
    </submittedName>
</protein>
<reference evidence="2" key="1">
    <citation type="submission" date="2017-07" db="EMBL/GenBank/DDBJ databases">
        <authorList>
            <person name="Mikheyev A."/>
            <person name="Grau M."/>
        </authorList>
    </citation>
    <scope>NUCLEOTIDE SEQUENCE</scope>
    <source>
        <tissue evidence="2">Venom_gland</tissue>
    </source>
</reference>
<sequence length="126" mass="14235">MQASEKSECKYISVTTHKIKQGGHTQIQKPLHAAYAFLQSSSQFGKKASPCVKTQQSFQGSVHSVFWSRICIVLQRRKALLFLKYVPGISAKGPDIIFMLFHSIFYLIRSIKIGLFLALLTNFPID</sequence>
<keyword evidence="1" id="KW-0812">Transmembrane</keyword>
<organism evidence="2">
    <name type="scientific">Micrurus surinamensis</name>
    <name type="common">Surinam coral snake</name>
    <dbReference type="NCBI Taxonomy" id="129470"/>
    <lineage>
        <taxon>Eukaryota</taxon>
        <taxon>Metazoa</taxon>
        <taxon>Chordata</taxon>
        <taxon>Craniata</taxon>
        <taxon>Vertebrata</taxon>
        <taxon>Euteleostomi</taxon>
        <taxon>Lepidosauria</taxon>
        <taxon>Squamata</taxon>
        <taxon>Bifurcata</taxon>
        <taxon>Unidentata</taxon>
        <taxon>Episquamata</taxon>
        <taxon>Toxicofera</taxon>
        <taxon>Serpentes</taxon>
        <taxon>Colubroidea</taxon>
        <taxon>Elapidae</taxon>
        <taxon>Elapinae</taxon>
        <taxon>Micrurus</taxon>
    </lineage>
</organism>
<name>A0A2D4P9H3_MICSU</name>
<dbReference type="EMBL" id="IACN01050638">
    <property type="protein sequence ID" value="LAB54641.1"/>
    <property type="molecule type" value="Transcribed_RNA"/>
</dbReference>
<feature type="transmembrane region" description="Helical" evidence="1">
    <location>
        <begin position="96"/>
        <end position="120"/>
    </location>
</feature>
<evidence type="ECO:0000313" key="2">
    <source>
        <dbReference type="EMBL" id="LAB54641.1"/>
    </source>
</evidence>
<proteinExistence type="predicted"/>
<evidence type="ECO:0000256" key="1">
    <source>
        <dbReference type="SAM" id="Phobius"/>
    </source>
</evidence>
<dbReference type="AlphaFoldDB" id="A0A2D4P9H3"/>
<keyword evidence="1" id="KW-0472">Membrane</keyword>
<keyword evidence="1" id="KW-1133">Transmembrane helix</keyword>
<accession>A0A2D4P9H3</accession>